<organism evidence="2 4">
    <name type="scientific">Didymodactylos carnosus</name>
    <dbReference type="NCBI Taxonomy" id="1234261"/>
    <lineage>
        <taxon>Eukaryota</taxon>
        <taxon>Metazoa</taxon>
        <taxon>Spiralia</taxon>
        <taxon>Gnathifera</taxon>
        <taxon>Rotifera</taxon>
        <taxon>Eurotatoria</taxon>
        <taxon>Bdelloidea</taxon>
        <taxon>Philodinida</taxon>
        <taxon>Philodinidae</taxon>
        <taxon>Didymodactylos</taxon>
    </lineage>
</organism>
<reference evidence="2" key="1">
    <citation type="submission" date="2021-02" db="EMBL/GenBank/DDBJ databases">
        <authorList>
            <person name="Nowell W R."/>
        </authorList>
    </citation>
    <scope>NUCLEOTIDE SEQUENCE</scope>
</reference>
<comment type="caution">
    <text evidence="2">The sequence shown here is derived from an EMBL/GenBank/DDBJ whole genome shotgun (WGS) entry which is preliminary data.</text>
</comment>
<dbReference type="EMBL" id="CAJOBC010003119">
    <property type="protein sequence ID" value="CAF3768060.1"/>
    <property type="molecule type" value="Genomic_DNA"/>
</dbReference>
<feature type="region of interest" description="Disordered" evidence="1">
    <location>
        <begin position="64"/>
        <end position="86"/>
    </location>
</feature>
<accession>A0A814GHL5</accession>
<protein>
    <submittedName>
        <fullName evidence="2">Uncharacterized protein</fullName>
    </submittedName>
</protein>
<proteinExistence type="predicted"/>
<feature type="region of interest" description="Disordered" evidence="1">
    <location>
        <begin position="103"/>
        <end position="174"/>
    </location>
</feature>
<keyword evidence="4" id="KW-1185">Reference proteome</keyword>
<dbReference type="AlphaFoldDB" id="A0A814GHL5"/>
<evidence type="ECO:0000313" key="4">
    <source>
        <dbReference type="Proteomes" id="UP000663829"/>
    </source>
</evidence>
<dbReference type="EMBL" id="CAJNOQ010003119">
    <property type="protein sequence ID" value="CAF0996450.1"/>
    <property type="molecule type" value="Genomic_DNA"/>
</dbReference>
<evidence type="ECO:0000313" key="3">
    <source>
        <dbReference type="EMBL" id="CAF3768060.1"/>
    </source>
</evidence>
<evidence type="ECO:0000256" key="1">
    <source>
        <dbReference type="SAM" id="MobiDB-lite"/>
    </source>
</evidence>
<dbReference type="Proteomes" id="UP000663829">
    <property type="component" value="Unassembled WGS sequence"/>
</dbReference>
<feature type="compositionally biased region" description="Basic and acidic residues" evidence="1">
    <location>
        <begin position="152"/>
        <end position="174"/>
    </location>
</feature>
<gene>
    <name evidence="2" type="ORF">GPM918_LOCUS13526</name>
    <name evidence="3" type="ORF">SRO942_LOCUS13526</name>
</gene>
<name>A0A814GHL5_9BILA</name>
<evidence type="ECO:0000313" key="2">
    <source>
        <dbReference type="EMBL" id="CAF0996450.1"/>
    </source>
</evidence>
<dbReference type="Proteomes" id="UP000681722">
    <property type="component" value="Unassembled WGS sequence"/>
</dbReference>
<sequence length="174" mass="19010">MPVGSAVYDNNPSSLATTTDPVLIARFLLRSLRYNILAAKSTLKHLNDRYPLKYINIVEDLSKRSQADTNESEEAGDEITATSASKGPITSLKISATLDFGKRNLRIRSPSPPSVDLDQPLDGNMVISPATIPHRQTSRNLISSSTVSPSGAERELNHDKKLNAEKLNESPIKD</sequence>
<feature type="compositionally biased region" description="Polar residues" evidence="1">
    <location>
        <begin position="134"/>
        <end position="149"/>
    </location>
</feature>